<reference evidence="2 3" key="1">
    <citation type="submission" date="2015-05" db="EMBL/GenBank/DDBJ databases">
        <authorList>
            <person name="Wang D.B."/>
            <person name="Wang M."/>
        </authorList>
    </citation>
    <scope>NUCLEOTIDE SEQUENCE [LARGE SCALE GENOMIC DNA]</scope>
    <source>
        <strain evidence="2">VL1</strain>
    </source>
</reference>
<dbReference type="EMBL" id="CVQH01004669">
    <property type="protein sequence ID" value="CRK13490.1"/>
    <property type="molecule type" value="Genomic_DNA"/>
</dbReference>
<evidence type="ECO:0000256" key="1">
    <source>
        <dbReference type="SAM" id="MobiDB-lite"/>
    </source>
</evidence>
<accession>A0A0G4KVM2</accession>
<protein>
    <submittedName>
        <fullName evidence="2">Uncharacterized protein</fullName>
    </submittedName>
</protein>
<feature type="region of interest" description="Disordered" evidence="1">
    <location>
        <begin position="1"/>
        <end position="30"/>
    </location>
</feature>
<name>A0A0G4KVM2_VERLO</name>
<keyword evidence="3" id="KW-1185">Reference proteome</keyword>
<organism evidence="2 3">
    <name type="scientific">Verticillium longisporum</name>
    <name type="common">Verticillium dahliae var. longisporum</name>
    <dbReference type="NCBI Taxonomy" id="100787"/>
    <lineage>
        <taxon>Eukaryota</taxon>
        <taxon>Fungi</taxon>
        <taxon>Dikarya</taxon>
        <taxon>Ascomycota</taxon>
        <taxon>Pezizomycotina</taxon>
        <taxon>Sordariomycetes</taxon>
        <taxon>Hypocreomycetidae</taxon>
        <taxon>Glomerellales</taxon>
        <taxon>Plectosphaerellaceae</taxon>
        <taxon>Verticillium</taxon>
    </lineage>
</organism>
<proteinExistence type="predicted"/>
<evidence type="ECO:0000313" key="2">
    <source>
        <dbReference type="EMBL" id="CRK13490.1"/>
    </source>
</evidence>
<sequence length="75" mass="8302">MNIVKPQAQPLPSLQTAWERHTPQPNPATCHPVFFSERLRRPPTVLGSTGSFSPVAQGYSYRESVRADSDAVPKL</sequence>
<evidence type="ECO:0000313" key="3">
    <source>
        <dbReference type="Proteomes" id="UP000044602"/>
    </source>
</evidence>
<gene>
    <name evidence="2" type="ORF">BN1708_010829</name>
</gene>
<dbReference type="AlphaFoldDB" id="A0A0G4KVM2"/>
<dbReference type="Proteomes" id="UP000044602">
    <property type="component" value="Unassembled WGS sequence"/>
</dbReference>